<dbReference type="InterPro" id="IPR014721">
    <property type="entry name" value="Ribsml_uS5_D2-typ_fold_subgr"/>
</dbReference>
<dbReference type="AlphaFoldDB" id="A0A4V3HFW1"/>
<dbReference type="SUPFAM" id="SSF50447">
    <property type="entry name" value="Translation proteins"/>
    <property type="match status" value="1"/>
</dbReference>
<comment type="caution">
    <text evidence="6">The sequence shown here is derived from an EMBL/GenBank/DDBJ whole genome shotgun (WGS) entry which is preliminary data.</text>
</comment>
<evidence type="ECO:0000256" key="4">
    <source>
        <dbReference type="NCBIfam" id="TIGR00484"/>
    </source>
</evidence>
<comment type="similarity">
    <text evidence="1">Belongs to the TRAFAC class translation factor GTPase superfamily. Classic translation factor GTPase family. EF-G/EF-2 subfamily.</text>
</comment>
<dbReference type="GO" id="GO:0032790">
    <property type="term" value="P:ribosome disassembly"/>
    <property type="evidence" value="ECO:0007669"/>
    <property type="project" value="TreeGrafter"/>
</dbReference>
<dbReference type="RefSeq" id="WP_133958862.1">
    <property type="nucleotide sequence ID" value="NZ_SORI01000021.1"/>
</dbReference>
<dbReference type="NCBIfam" id="NF009891">
    <property type="entry name" value="PRK13351.1-1"/>
    <property type="match status" value="1"/>
</dbReference>
<dbReference type="PANTHER" id="PTHR43261">
    <property type="entry name" value="TRANSLATION ELONGATION FACTOR G-RELATED"/>
    <property type="match status" value="1"/>
</dbReference>
<keyword evidence="7" id="KW-1185">Reference proteome</keyword>
<dbReference type="CDD" id="cd04170">
    <property type="entry name" value="EF-G_bact"/>
    <property type="match status" value="1"/>
</dbReference>
<evidence type="ECO:0000259" key="5">
    <source>
        <dbReference type="PROSITE" id="PS51722"/>
    </source>
</evidence>
<protein>
    <recommendedName>
        <fullName evidence="4">Elongation factor G</fullName>
    </recommendedName>
</protein>
<dbReference type="FunFam" id="3.30.70.240:FF:000001">
    <property type="entry name" value="Elongation factor G"/>
    <property type="match status" value="1"/>
</dbReference>
<keyword evidence="6" id="KW-0251">Elongation factor</keyword>
<dbReference type="Pfam" id="PF22042">
    <property type="entry name" value="EF-G_D2"/>
    <property type="match status" value="1"/>
</dbReference>
<dbReference type="GO" id="GO:0003924">
    <property type="term" value="F:GTPase activity"/>
    <property type="evidence" value="ECO:0007669"/>
    <property type="project" value="InterPro"/>
</dbReference>
<proteinExistence type="inferred from homology"/>
<dbReference type="SMART" id="SM00889">
    <property type="entry name" value="EFG_IV"/>
    <property type="match status" value="1"/>
</dbReference>
<dbReference type="InterPro" id="IPR005517">
    <property type="entry name" value="Transl_elong_EFG/EF2_IV"/>
</dbReference>
<dbReference type="InterPro" id="IPR000795">
    <property type="entry name" value="T_Tr_GTP-bd_dom"/>
</dbReference>
<dbReference type="InterPro" id="IPR027417">
    <property type="entry name" value="P-loop_NTPase"/>
</dbReference>
<dbReference type="Gene3D" id="3.40.50.300">
    <property type="entry name" value="P-loop containing nucleotide triphosphate hydrolases"/>
    <property type="match status" value="1"/>
</dbReference>
<keyword evidence="2" id="KW-0547">Nucleotide-binding</keyword>
<evidence type="ECO:0000313" key="7">
    <source>
        <dbReference type="Proteomes" id="UP000295066"/>
    </source>
</evidence>
<dbReference type="InterPro" id="IPR009022">
    <property type="entry name" value="EFG_III"/>
</dbReference>
<dbReference type="OrthoDB" id="9804431at2"/>
<dbReference type="InterPro" id="IPR004540">
    <property type="entry name" value="Transl_elong_EFG/EF2"/>
</dbReference>
<dbReference type="Pfam" id="PF00009">
    <property type="entry name" value="GTP_EFTU"/>
    <property type="match status" value="1"/>
</dbReference>
<dbReference type="CDD" id="cd16262">
    <property type="entry name" value="EFG_III"/>
    <property type="match status" value="1"/>
</dbReference>
<dbReference type="NCBIfam" id="NF009379">
    <property type="entry name" value="PRK12740.1-3"/>
    <property type="match status" value="1"/>
</dbReference>
<keyword evidence="3" id="KW-0342">GTP-binding</keyword>
<accession>A0A4V3HFW1</accession>
<dbReference type="InterPro" id="IPR035649">
    <property type="entry name" value="EFG_V"/>
</dbReference>
<evidence type="ECO:0000256" key="1">
    <source>
        <dbReference type="ARBA" id="ARBA00005870"/>
    </source>
</evidence>
<organism evidence="6 7">
    <name type="scientific">Aminivibrio pyruvatiphilus</name>
    <dbReference type="NCBI Taxonomy" id="1005740"/>
    <lineage>
        <taxon>Bacteria</taxon>
        <taxon>Thermotogati</taxon>
        <taxon>Synergistota</taxon>
        <taxon>Synergistia</taxon>
        <taxon>Synergistales</taxon>
        <taxon>Aminobacteriaceae</taxon>
        <taxon>Aminivibrio</taxon>
    </lineage>
</organism>
<dbReference type="Gene3D" id="3.30.70.240">
    <property type="match status" value="1"/>
</dbReference>
<dbReference type="Gene3D" id="3.30.70.870">
    <property type="entry name" value="Elongation Factor G (Translational Gtpase), domain 3"/>
    <property type="match status" value="1"/>
</dbReference>
<dbReference type="CDD" id="cd01434">
    <property type="entry name" value="EFG_mtEFG1_IV"/>
    <property type="match status" value="1"/>
</dbReference>
<dbReference type="NCBIfam" id="NF009381">
    <property type="entry name" value="PRK12740.1-5"/>
    <property type="match status" value="1"/>
</dbReference>
<dbReference type="SMART" id="SM00838">
    <property type="entry name" value="EFG_C"/>
    <property type="match status" value="1"/>
</dbReference>
<dbReference type="Pfam" id="PF03764">
    <property type="entry name" value="EFG_IV"/>
    <property type="match status" value="1"/>
</dbReference>
<feature type="domain" description="Tr-type G" evidence="5">
    <location>
        <begin position="7"/>
        <end position="281"/>
    </location>
</feature>
<reference evidence="6 7" key="1">
    <citation type="submission" date="2019-03" db="EMBL/GenBank/DDBJ databases">
        <title>Genomic Encyclopedia of Type Strains, Phase IV (KMG-IV): sequencing the most valuable type-strain genomes for metagenomic binning, comparative biology and taxonomic classification.</title>
        <authorList>
            <person name="Goeker M."/>
        </authorList>
    </citation>
    <scope>NUCLEOTIDE SEQUENCE [LARGE SCALE GENOMIC DNA]</scope>
    <source>
        <strain evidence="6 7">DSM 25964</strain>
    </source>
</reference>
<dbReference type="GO" id="GO:0005525">
    <property type="term" value="F:GTP binding"/>
    <property type="evidence" value="ECO:0007669"/>
    <property type="project" value="UniProtKB-UniRule"/>
</dbReference>
<dbReference type="InterPro" id="IPR035647">
    <property type="entry name" value="EFG_III/V"/>
</dbReference>
<dbReference type="Pfam" id="PF14492">
    <property type="entry name" value="EFG_III"/>
    <property type="match status" value="1"/>
</dbReference>
<dbReference type="FunFam" id="3.30.230.10:FF:000003">
    <property type="entry name" value="Elongation factor G"/>
    <property type="match status" value="1"/>
</dbReference>
<dbReference type="Gene3D" id="3.30.230.10">
    <property type="match status" value="1"/>
</dbReference>
<dbReference type="Pfam" id="PF00679">
    <property type="entry name" value="EFG_C"/>
    <property type="match status" value="1"/>
</dbReference>
<dbReference type="CDD" id="cd03713">
    <property type="entry name" value="EFG_mtEFG_C"/>
    <property type="match status" value="1"/>
</dbReference>
<dbReference type="InterPro" id="IPR047872">
    <property type="entry name" value="EFG_IV"/>
</dbReference>
<dbReference type="InterPro" id="IPR020568">
    <property type="entry name" value="Ribosomal_Su5_D2-typ_SF"/>
</dbReference>
<evidence type="ECO:0000256" key="2">
    <source>
        <dbReference type="ARBA" id="ARBA00022741"/>
    </source>
</evidence>
<dbReference type="NCBIfam" id="TIGR00484">
    <property type="entry name" value="EF-G"/>
    <property type="match status" value="1"/>
</dbReference>
<dbReference type="SUPFAM" id="SSF54980">
    <property type="entry name" value="EF-G C-terminal domain-like"/>
    <property type="match status" value="2"/>
</dbReference>
<evidence type="ECO:0000256" key="3">
    <source>
        <dbReference type="ARBA" id="ARBA00023134"/>
    </source>
</evidence>
<gene>
    <name evidence="6" type="ORF">C8D99_12118</name>
</gene>
<evidence type="ECO:0000313" key="6">
    <source>
        <dbReference type="EMBL" id="TDY55893.1"/>
    </source>
</evidence>
<dbReference type="InterPro" id="IPR000640">
    <property type="entry name" value="EFG_V-like"/>
</dbReference>
<dbReference type="InterPro" id="IPR009000">
    <property type="entry name" value="Transl_B-barrel_sf"/>
</dbReference>
<dbReference type="SUPFAM" id="SSF54211">
    <property type="entry name" value="Ribosomal protein S5 domain 2-like"/>
    <property type="match status" value="1"/>
</dbReference>
<dbReference type="Proteomes" id="UP000295066">
    <property type="component" value="Unassembled WGS sequence"/>
</dbReference>
<dbReference type="InterPro" id="IPR053905">
    <property type="entry name" value="EF-G-like_DII"/>
</dbReference>
<dbReference type="EMBL" id="SORI01000021">
    <property type="protein sequence ID" value="TDY55893.1"/>
    <property type="molecule type" value="Genomic_DNA"/>
</dbReference>
<name>A0A4V3HFW1_9BACT</name>
<dbReference type="PANTHER" id="PTHR43261:SF6">
    <property type="entry name" value="ELONGATION FACTOR G-LIKE PROTEIN"/>
    <property type="match status" value="1"/>
</dbReference>
<keyword evidence="6" id="KW-0648">Protein biosynthesis</keyword>
<dbReference type="PROSITE" id="PS51722">
    <property type="entry name" value="G_TR_2"/>
    <property type="match status" value="1"/>
</dbReference>
<dbReference type="Gene3D" id="2.40.30.10">
    <property type="entry name" value="Translation factors"/>
    <property type="match status" value="1"/>
</dbReference>
<dbReference type="GO" id="GO:0003746">
    <property type="term" value="F:translation elongation factor activity"/>
    <property type="evidence" value="ECO:0007669"/>
    <property type="project" value="UniProtKB-UniRule"/>
</dbReference>
<dbReference type="SUPFAM" id="SSF52540">
    <property type="entry name" value="P-loop containing nucleoside triphosphate hydrolases"/>
    <property type="match status" value="1"/>
</dbReference>
<dbReference type="InterPro" id="IPR041095">
    <property type="entry name" value="EFG_II"/>
</dbReference>
<sequence length="693" mass="75849">MGTRQPENTRSIAIAAHGGAGKTSLVEAMLFDNGITSRLGKVEDGNTVSDFSQEEQKRQISINTSLITMERKGRQLFVLDTPGFADFVGEMRSAIRVADSLLIAVSGVSGIEVQTDKAWETGSEFNLPTAFYISKLDRENADFGKVLNDIRSDYSDKAVAAFLPVGAEASFKGVVDLLGNKAYMYETNGSGKFTEGDIPADMADEAAQARESLVEAIVEADDELMMRYLDGETIPVEELLPALRKAIASRTVLPVFPGSSTLNVGVHQILDFIADFFPSPLDSRSRPALKGQESVEIVPDPAGQFSAICFKVMVDPYVGKLSFIRVNSGNLTSDNTIFNVNKGEEERISAFKFMTGKEGKDVKEITVGDILAIPKLHSTQVGDSLSVKGSTVTFPPIDFPKPVYSVAIIAKSRADEDKLGNAIHKTLEEDPSLTFEKNPETNDSVLSGMGDMHIDIVLSRIKERYGVELDTKTPQVPYRETIRKTAEAQGKHKKQTGGHGQYGDVHVRYTPLERGEGFVFEDKIVGGAIPKGFIPAVEKGLREALVKGPLASFPVVDFKATLFFGSYHDVDSSEMAFKLAARLSFKKGILEANPVLLEPIMNVEVTVPEEYLGDVMGDFNGRRGRILGIDSKGHQQVVKAQCPLAEMFRYAIILRSMTSGRGTFTMEYDHYEDVPAEISKKVIAAHKQEDEEE</sequence>